<organism evidence="1">
    <name type="scientific">Brassica cretica</name>
    <name type="common">Mustard</name>
    <dbReference type="NCBI Taxonomy" id="69181"/>
    <lineage>
        <taxon>Eukaryota</taxon>
        <taxon>Viridiplantae</taxon>
        <taxon>Streptophyta</taxon>
        <taxon>Embryophyta</taxon>
        <taxon>Tracheophyta</taxon>
        <taxon>Spermatophyta</taxon>
        <taxon>Magnoliopsida</taxon>
        <taxon>eudicotyledons</taxon>
        <taxon>Gunneridae</taxon>
        <taxon>Pentapetalae</taxon>
        <taxon>rosids</taxon>
        <taxon>malvids</taxon>
        <taxon>Brassicales</taxon>
        <taxon>Brassicaceae</taxon>
        <taxon>Brassiceae</taxon>
        <taxon>Brassica</taxon>
    </lineage>
</organism>
<protein>
    <submittedName>
        <fullName evidence="1">Uncharacterized protein</fullName>
    </submittedName>
</protein>
<sequence>MYVCKCEDPGLALVRRSYNYIHKYGYKSKLMSAVVPRFDHQDSDSILTLSVILSLGVDYVIAPLKHTTTSPTNRLVLITKPNEHFWLAQPLSNIFLSAGVEGYANQAKRVAELFGKIWSHPNV</sequence>
<evidence type="ECO:0000313" key="1">
    <source>
        <dbReference type="EMBL" id="KAF2591321.1"/>
    </source>
</evidence>
<reference evidence="1" key="1">
    <citation type="submission" date="2019-12" db="EMBL/GenBank/DDBJ databases">
        <title>Genome sequencing and annotation of Brassica cretica.</title>
        <authorList>
            <person name="Studholme D.J."/>
            <person name="Sarris P.F."/>
        </authorList>
    </citation>
    <scope>NUCLEOTIDE SEQUENCE</scope>
    <source>
        <strain evidence="1">PFS-102/07</strain>
        <tissue evidence="1">Leaf</tissue>
    </source>
</reference>
<dbReference type="InterPro" id="IPR013785">
    <property type="entry name" value="Aldolase_TIM"/>
</dbReference>
<dbReference type="SUPFAM" id="SSF51569">
    <property type="entry name" value="Aldolase"/>
    <property type="match status" value="1"/>
</dbReference>
<accession>A0A8S9KB89</accession>
<comment type="caution">
    <text evidence="1">The sequence shown here is derived from an EMBL/GenBank/DDBJ whole genome shotgun (WGS) entry which is preliminary data.</text>
</comment>
<proteinExistence type="predicted"/>
<gene>
    <name evidence="1" type="ORF">F2Q70_00041815</name>
</gene>
<dbReference type="Gene3D" id="3.20.20.70">
    <property type="entry name" value="Aldolase class I"/>
    <property type="match status" value="1"/>
</dbReference>
<name>A0A8S9KB89_BRACR</name>
<dbReference type="AlphaFoldDB" id="A0A8S9KB89"/>
<dbReference type="EMBL" id="QGKY02000190">
    <property type="protein sequence ID" value="KAF2591321.1"/>
    <property type="molecule type" value="Genomic_DNA"/>
</dbReference>